<comment type="similarity">
    <text evidence="1 5">Belongs to the RNA 3'-terminal cyclase family. Type 1 subfamily.</text>
</comment>
<dbReference type="PANTHER" id="PTHR11096:SF0">
    <property type="entry name" value="RNA 3'-TERMINAL PHOSPHATE CYCLASE"/>
    <property type="match status" value="1"/>
</dbReference>
<evidence type="ECO:0000256" key="1">
    <source>
        <dbReference type="ARBA" id="ARBA00009206"/>
    </source>
</evidence>
<dbReference type="InterPro" id="IPR000228">
    <property type="entry name" value="RNA3'_term_phos_cyc"/>
</dbReference>
<dbReference type="HAMAP" id="MF_00200">
    <property type="entry name" value="RTC"/>
    <property type="match status" value="1"/>
</dbReference>
<dbReference type="GO" id="GO:0003963">
    <property type="term" value="F:RNA-3'-phosphate cyclase activity"/>
    <property type="evidence" value="ECO:0007669"/>
    <property type="project" value="UniProtKB-UniRule"/>
</dbReference>
<dbReference type="Pfam" id="PF05189">
    <property type="entry name" value="RTC_insert"/>
    <property type="match status" value="1"/>
</dbReference>
<feature type="domain" description="RNA 3'-terminal phosphate cyclase insert" evidence="8">
    <location>
        <begin position="194"/>
        <end position="285"/>
    </location>
</feature>
<feature type="binding site" evidence="5">
    <location>
        <position position="113"/>
    </location>
    <ligand>
        <name>ATP</name>
        <dbReference type="ChEBI" id="CHEBI:30616"/>
    </ligand>
</feature>
<feature type="binding site" evidence="5">
    <location>
        <begin position="294"/>
        <end position="298"/>
    </location>
    <ligand>
        <name>ATP</name>
        <dbReference type="ChEBI" id="CHEBI:30616"/>
    </ligand>
</feature>
<keyword evidence="5" id="KW-0067">ATP-binding</keyword>
<dbReference type="EC" id="6.5.1.4" evidence="5 6"/>
<dbReference type="SUPFAM" id="SSF52913">
    <property type="entry name" value="RNA 3'-terminal phosphate cyclase, RPTC, insert domain"/>
    <property type="match status" value="1"/>
</dbReference>
<evidence type="ECO:0000259" key="8">
    <source>
        <dbReference type="Pfam" id="PF05189"/>
    </source>
</evidence>
<gene>
    <name evidence="5" type="primary">rtcA</name>
    <name evidence="9" type="ORF">HELGO_WM49488</name>
</gene>
<dbReference type="NCBIfam" id="NF003246">
    <property type="entry name" value="PRK04204.1-2"/>
    <property type="match status" value="1"/>
</dbReference>
<reference evidence="9" key="1">
    <citation type="submission" date="2020-01" db="EMBL/GenBank/DDBJ databases">
        <authorList>
            <person name="Meier V. D."/>
            <person name="Meier V D."/>
        </authorList>
    </citation>
    <scope>NUCLEOTIDE SEQUENCE</scope>
    <source>
        <strain evidence="9">HLG_WM_MAG_09</strain>
    </source>
</reference>
<keyword evidence="3 5" id="KW-0547">Nucleotide-binding</keyword>
<dbReference type="Pfam" id="PF01137">
    <property type="entry name" value="RTC"/>
    <property type="match status" value="1"/>
</dbReference>
<sequence length="351" mass="37804">MRIPIDGIIDSNGMKIIDGSLGEGGGQIVRSALALSMCTGTTIKIENIRSGRRKPGLLRQHLTCVLASQKICSARVDGAELGSSYLLFEPGKIQSGDYDFDIGTAGSTCLVFQTVLPALLMAEGVSTVKLRGGTHNMMAPSFDFIKHSFLPLLQRMNIDVTAELNAFGFYPAGGGEWIALINPSSVTRSVKLMERGELESREAVVTQSGIDRRIAGRELAVVKKKLGFSDSELIINEVESAGQGNILSLRFHYADVTEVIDSIGQRGVRAEKVADSAVKSAIRYVQSGAVVGEHLCDQLLLPMALGKGGCFTTLEPTLHTKTNCAVIQAFIDCEIEVKALADYCFEMRVSK</sequence>
<evidence type="ECO:0000256" key="6">
    <source>
        <dbReference type="NCBIfam" id="TIGR03399"/>
    </source>
</evidence>
<organism evidence="9">
    <name type="scientific">uncultured Thiotrichaceae bacterium</name>
    <dbReference type="NCBI Taxonomy" id="298394"/>
    <lineage>
        <taxon>Bacteria</taxon>
        <taxon>Pseudomonadati</taxon>
        <taxon>Pseudomonadota</taxon>
        <taxon>Gammaproteobacteria</taxon>
        <taxon>Thiotrichales</taxon>
        <taxon>Thiotrichaceae</taxon>
        <taxon>environmental samples</taxon>
    </lineage>
</organism>
<proteinExistence type="inferred from homology"/>
<dbReference type="InterPro" id="IPR013792">
    <property type="entry name" value="RNA3'P_cycl/enolpyr_Trfase_a/b"/>
</dbReference>
<comment type="function">
    <text evidence="5">Catalyzes the conversion of 3'-phosphate to a 2',3'-cyclic phosphodiester at the end of RNA. The mechanism of action of the enzyme occurs in 3 steps: (A) adenylation of the enzyme by ATP; (B) transfer of adenylate to an RNA-N3'P to produce RNA-N3'PP5'A; (C) and attack of the adjacent 2'-hydroxyl on the 3'-phosphorus in the diester linkage to produce the cyclic end product. The biological role of this enzyme is unknown but it is likely to function in some aspects of cellular RNA processing.</text>
</comment>
<evidence type="ECO:0000256" key="5">
    <source>
        <dbReference type="HAMAP-Rule" id="MF_00200"/>
    </source>
</evidence>
<evidence type="ECO:0000256" key="3">
    <source>
        <dbReference type="ARBA" id="ARBA00022741"/>
    </source>
</evidence>
<dbReference type="AlphaFoldDB" id="A0A6S6UKA3"/>
<comment type="catalytic activity">
    <reaction evidence="4 5">
        <text>a 3'-end 3'-phospho-ribonucleotide-RNA + ATP = a 3'-end 2',3'-cyclophospho-ribonucleotide-RNA + AMP + diphosphate</text>
        <dbReference type="Rhea" id="RHEA:23976"/>
        <dbReference type="Rhea" id="RHEA-COMP:10463"/>
        <dbReference type="Rhea" id="RHEA-COMP:10464"/>
        <dbReference type="ChEBI" id="CHEBI:30616"/>
        <dbReference type="ChEBI" id="CHEBI:33019"/>
        <dbReference type="ChEBI" id="CHEBI:83062"/>
        <dbReference type="ChEBI" id="CHEBI:83064"/>
        <dbReference type="ChEBI" id="CHEBI:456215"/>
        <dbReference type="EC" id="6.5.1.4"/>
    </reaction>
</comment>
<keyword evidence="5" id="KW-0963">Cytoplasm</keyword>
<dbReference type="Gene3D" id="3.65.10.20">
    <property type="entry name" value="RNA 3'-terminal phosphate cyclase domain"/>
    <property type="match status" value="1"/>
</dbReference>
<feature type="active site" description="Tele-AMP-histidine intermediate" evidence="5">
    <location>
        <position position="319"/>
    </location>
</feature>
<dbReference type="InterPro" id="IPR036553">
    <property type="entry name" value="RPTC_insert"/>
</dbReference>
<protein>
    <recommendedName>
        <fullName evidence="5 6">RNA 3'-terminal phosphate cyclase</fullName>
        <shortName evidence="5">RNA cyclase</shortName>
        <shortName evidence="5">RNA-3'-phosphate cyclase</shortName>
        <ecNumber evidence="5 6">6.5.1.4</ecNumber>
    </recommendedName>
</protein>
<accession>A0A6S6UKA3</accession>
<dbReference type="EMBL" id="CACVAT010000455">
    <property type="protein sequence ID" value="CAA6827993.1"/>
    <property type="molecule type" value="Genomic_DNA"/>
</dbReference>
<dbReference type="InterPro" id="IPR017770">
    <property type="entry name" value="RNA3'_term_phos_cyc_type_1"/>
</dbReference>
<dbReference type="NCBIfam" id="TIGR03399">
    <property type="entry name" value="RNA_3prim_cycl"/>
    <property type="match status" value="1"/>
</dbReference>
<dbReference type="InterPro" id="IPR013791">
    <property type="entry name" value="RNA3'-term_phos_cycl_insert"/>
</dbReference>
<evidence type="ECO:0000256" key="2">
    <source>
        <dbReference type="ARBA" id="ARBA00022598"/>
    </source>
</evidence>
<dbReference type="GO" id="GO:0005524">
    <property type="term" value="F:ATP binding"/>
    <property type="evidence" value="ECO:0007669"/>
    <property type="project" value="UniProtKB-KW"/>
</dbReference>
<dbReference type="PIRSF" id="PIRSF005378">
    <property type="entry name" value="RNA3'_term_phos_cycl_euk"/>
    <property type="match status" value="1"/>
</dbReference>
<comment type="subcellular location">
    <subcellularLocation>
        <location evidence="5">Cytoplasm</location>
    </subcellularLocation>
</comment>
<evidence type="ECO:0000313" key="9">
    <source>
        <dbReference type="EMBL" id="CAA6827993.1"/>
    </source>
</evidence>
<keyword evidence="2 5" id="KW-0436">Ligase</keyword>
<evidence type="ECO:0000259" key="7">
    <source>
        <dbReference type="Pfam" id="PF01137"/>
    </source>
</evidence>
<name>A0A6S6UKA3_9GAMM</name>
<dbReference type="GO" id="GO:0006396">
    <property type="term" value="P:RNA processing"/>
    <property type="evidence" value="ECO:0007669"/>
    <property type="project" value="UniProtKB-UniRule"/>
</dbReference>
<dbReference type="InterPro" id="IPR023797">
    <property type="entry name" value="RNA3'_phos_cyclase_dom"/>
</dbReference>
<dbReference type="InterPro" id="IPR037136">
    <property type="entry name" value="RNA3'_phos_cyclase_dom_sf"/>
</dbReference>
<dbReference type="Gene3D" id="3.30.360.20">
    <property type="entry name" value="RNA 3'-terminal phosphate cyclase, insert domain"/>
    <property type="match status" value="1"/>
</dbReference>
<feature type="domain" description="RNA 3'-terminal phosphate cyclase" evidence="7">
    <location>
        <begin position="22"/>
        <end position="337"/>
    </location>
</feature>
<dbReference type="SUPFAM" id="SSF55205">
    <property type="entry name" value="EPT/RTPC-like"/>
    <property type="match status" value="2"/>
</dbReference>
<dbReference type="GO" id="GO:0005737">
    <property type="term" value="C:cytoplasm"/>
    <property type="evidence" value="ECO:0007669"/>
    <property type="project" value="UniProtKB-SubCell"/>
</dbReference>
<dbReference type="PANTHER" id="PTHR11096">
    <property type="entry name" value="RNA 3' TERMINAL PHOSPHATE CYCLASE"/>
    <property type="match status" value="1"/>
</dbReference>
<evidence type="ECO:0000256" key="4">
    <source>
        <dbReference type="ARBA" id="ARBA00024481"/>
    </source>
</evidence>